<name>A0A1I3C0J8_9RHOB</name>
<dbReference type="PANTHER" id="PTHR35526:SF6">
    <property type="entry name" value="SLR1861 PROTEIN"/>
    <property type="match status" value="1"/>
</dbReference>
<evidence type="ECO:0000313" key="4">
    <source>
        <dbReference type="Proteomes" id="UP000199377"/>
    </source>
</evidence>
<protein>
    <submittedName>
        <fullName evidence="3">Serine/threonine-protein kinase RsbW/sigma-B regulation protein RsbU (Phosphoserine phosphatase)</fullName>
    </submittedName>
</protein>
<keyword evidence="3" id="KW-0418">Kinase</keyword>
<reference evidence="3 4" key="1">
    <citation type="submission" date="2016-10" db="EMBL/GenBank/DDBJ databases">
        <authorList>
            <person name="de Groot N.N."/>
        </authorList>
    </citation>
    <scope>NUCLEOTIDE SEQUENCE [LARGE SCALE GENOMIC DNA]</scope>
    <source>
        <strain evidence="3 4">CGMCC 1.11030</strain>
    </source>
</reference>
<dbReference type="SUPFAM" id="SSF55874">
    <property type="entry name" value="ATPase domain of HSP90 chaperone/DNA topoisomerase II/histidine kinase"/>
    <property type="match status" value="1"/>
</dbReference>
<dbReference type="EMBL" id="FOQH01000001">
    <property type="protein sequence ID" value="SFH68012.1"/>
    <property type="molecule type" value="Genomic_DNA"/>
</dbReference>
<feature type="domain" description="Histidine kinase/HSP90-like ATPase" evidence="2">
    <location>
        <begin position="10"/>
        <end position="134"/>
    </location>
</feature>
<dbReference type="InterPro" id="IPR003594">
    <property type="entry name" value="HATPase_dom"/>
</dbReference>
<sequence>MTALSLTLVNDLAEVGRLAEAVEAFCEANELPMGAAHALALSLDELLTNTISYGYEDGATGRIEVSITLAGGAATAVVRDDARPFDPTGAAAPDLDAALDDRAVGGLGIHLVQSMMDEVGYVRRDGVNEVTLVKRLDG</sequence>
<dbReference type="InterPro" id="IPR036890">
    <property type="entry name" value="HATPase_C_sf"/>
</dbReference>
<keyword evidence="3" id="KW-0808">Transferase</keyword>
<keyword evidence="1" id="KW-0723">Serine/threonine-protein kinase</keyword>
<dbReference type="STRING" id="1114924.SAMN05216258_101480"/>
<dbReference type="Gene3D" id="3.30.565.10">
    <property type="entry name" value="Histidine kinase-like ATPase, C-terminal domain"/>
    <property type="match status" value="1"/>
</dbReference>
<dbReference type="GO" id="GO:0004674">
    <property type="term" value="F:protein serine/threonine kinase activity"/>
    <property type="evidence" value="ECO:0007669"/>
    <property type="project" value="UniProtKB-KW"/>
</dbReference>
<proteinExistence type="predicted"/>
<dbReference type="Pfam" id="PF13581">
    <property type="entry name" value="HATPase_c_2"/>
    <property type="match status" value="1"/>
</dbReference>
<accession>A0A1I3C0J8</accession>
<dbReference type="PANTHER" id="PTHR35526">
    <property type="entry name" value="ANTI-SIGMA-F FACTOR RSBW-RELATED"/>
    <property type="match status" value="1"/>
</dbReference>
<evidence type="ECO:0000256" key="1">
    <source>
        <dbReference type="ARBA" id="ARBA00022527"/>
    </source>
</evidence>
<dbReference type="AlphaFoldDB" id="A0A1I3C0J8"/>
<dbReference type="Proteomes" id="UP000199377">
    <property type="component" value="Unassembled WGS sequence"/>
</dbReference>
<gene>
    <name evidence="3" type="ORF">SAMN05216258_101480</name>
</gene>
<dbReference type="RefSeq" id="WP_092857431.1">
    <property type="nucleotide sequence ID" value="NZ_FOQH01000001.1"/>
</dbReference>
<dbReference type="OrthoDB" id="9792240at2"/>
<evidence type="ECO:0000259" key="2">
    <source>
        <dbReference type="Pfam" id="PF13581"/>
    </source>
</evidence>
<organism evidence="3 4">
    <name type="scientific">Albimonas pacifica</name>
    <dbReference type="NCBI Taxonomy" id="1114924"/>
    <lineage>
        <taxon>Bacteria</taxon>
        <taxon>Pseudomonadati</taxon>
        <taxon>Pseudomonadota</taxon>
        <taxon>Alphaproteobacteria</taxon>
        <taxon>Rhodobacterales</taxon>
        <taxon>Paracoccaceae</taxon>
        <taxon>Albimonas</taxon>
    </lineage>
</organism>
<dbReference type="InterPro" id="IPR050267">
    <property type="entry name" value="Anti-sigma-factor_SerPK"/>
</dbReference>
<dbReference type="CDD" id="cd16936">
    <property type="entry name" value="HATPase_RsbW-like"/>
    <property type="match status" value="1"/>
</dbReference>
<keyword evidence="4" id="KW-1185">Reference proteome</keyword>
<evidence type="ECO:0000313" key="3">
    <source>
        <dbReference type="EMBL" id="SFH68012.1"/>
    </source>
</evidence>